<evidence type="ECO:0000256" key="3">
    <source>
        <dbReference type="ARBA" id="ARBA00022768"/>
    </source>
</evidence>
<feature type="binding site" evidence="6">
    <location>
        <begin position="25"/>
        <end position="32"/>
    </location>
    <ligand>
        <name>GTP</name>
        <dbReference type="ChEBI" id="CHEBI:37565"/>
    </ligand>
</feature>
<dbReference type="InterPro" id="IPR000795">
    <property type="entry name" value="T_Tr_GTP-bd_dom"/>
</dbReference>
<dbReference type="Pfam" id="PF22042">
    <property type="entry name" value="EF-G_D2"/>
    <property type="match status" value="1"/>
</dbReference>
<comment type="function">
    <text evidence="6">Catalyzes the GTP-dependent ribosomal translocation step during translation elongation. During this step, the ribosome changes from the pre-translocational (PRE) to the post-translocational (POST) state as the newly formed A-site-bound peptidyl-tRNA and P-site-bound deacylated tRNA move to the P and E sites, respectively. Catalyzes the coordinated movement of the two tRNA molecules, the mRNA and conformational changes in the ribosome.</text>
</comment>
<dbReference type="EMBL" id="MEUX01000023">
    <property type="protein sequence ID" value="OGC47023.1"/>
    <property type="molecule type" value="Genomic_DNA"/>
</dbReference>
<dbReference type="FunFam" id="2.40.30.10:FF:000006">
    <property type="entry name" value="Elongation factor G"/>
    <property type="match status" value="1"/>
</dbReference>
<evidence type="ECO:0000256" key="5">
    <source>
        <dbReference type="ARBA" id="ARBA00023134"/>
    </source>
</evidence>
<dbReference type="Pfam" id="PF14492">
    <property type="entry name" value="EFG_III"/>
    <property type="match status" value="1"/>
</dbReference>
<comment type="subcellular location">
    <subcellularLocation>
        <location evidence="6">Cytoplasm</location>
    </subcellularLocation>
</comment>
<keyword evidence="4 6" id="KW-0648">Protein biosynthesis</keyword>
<dbReference type="NCBIfam" id="TIGR00231">
    <property type="entry name" value="small_GTP"/>
    <property type="match status" value="1"/>
</dbReference>
<comment type="similarity">
    <text evidence="1 6">Belongs to the TRAFAC class translation factor GTPase superfamily. Classic translation factor GTPase family. EF-G/EF-2 subfamily.</text>
</comment>
<evidence type="ECO:0000256" key="2">
    <source>
        <dbReference type="ARBA" id="ARBA00022741"/>
    </source>
</evidence>
<dbReference type="Pfam" id="PF03764">
    <property type="entry name" value="EFG_IV"/>
    <property type="match status" value="1"/>
</dbReference>
<evidence type="ECO:0000313" key="9">
    <source>
        <dbReference type="EMBL" id="OGC47023.1"/>
    </source>
</evidence>
<evidence type="ECO:0000256" key="6">
    <source>
        <dbReference type="HAMAP-Rule" id="MF_00054"/>
    </source>
</evidence>
<dbReference type="InterPro" id="IPR035647">
    <property type="entry name" value="EFG_III/V"/>
</dbReference>
<dbReference type="SUPFAM" id="SSF54980">
    <property type="entry name" value="EF-G C-terminal domain-like"/>
    <property type="match status" value="2"/>
</dbReference>
<organism evidence="9 10">
    <name type="scientific">candidate division WWE3 bacterium RIFCSPHIGHO2_01_FULL_35_17</name>
    <dbReference type="NCBI Taxonomy" id="1802614"/>
    <lineage>
        <taxon>Bacteria</taxon>
        <taxon>Katanobacteria</taxon>
    </lineage>
</organism>
<dbReference type="Proteomes" id="UP000176444">
    <property type="component" value="Unassembled WGS sequence"/>
</dbReference>
<dbReference type="Gene3D" id="3.40.50.300">
    <property type="entry name" value="P-loop containing nucleotide triphosphate hydrolases"/>
    <property type="match status" value="1"/>
</dbReference>
<gene>
    <name evidence="6" type="primary">fusA</name>
    <name evidence="9" type="ORF">A2713_02190</name>
</gene>
<dbReference type="FunFam" id="3.30.70.870:FF:000001">
    <property type="entry name" value="Elongation factor G"/>
    <property type="match status" value="1"/>
</dbReference>
<dbReference type="NCBIfam" id="TIGR00484">
    <property type="entry name" value="EF-G"/>
    <property type="match status" value="1"/>
</dbReference>
<dbReference type="SMART" id="SM00838">
    <property type="entry name" value="EFG_C"/>
    <property type="match status" value="1"/>
</dbReference>
<feature type="domain" description="Tr-type G" evidence="8">
    <location>
        <begin position="16"/>
        <end position="292"/>
    </location>
</feature>
<dbReference type="FunFam" id="3.30.70.240:FF:000001">
    <property type="entry name" value="Elongation factor G"/>
    <property type="match status" value="1"/>
</dbReference>
<feature type="binding site" evidence="6">
    <location>
        <begin position="90"/>
        <end position="94"/>
    </location>
    <ligand>
        <name>GTP</name>
        <dbReference type="ChEBI" id="CHEBI:37565"/>
    </ligand>
</feature>
<dbReference type="Pfam" id="PF00009">
    <property type="entry name" value="GTP_EFTU"/>
    <property type="match status" value="1"/>
</dbReference>
<dbReference type="AlphaFoldDB" id="A0A1F4US74"/>
<dbReference type="Gene3D" id="3.30.230.10">
    <property type="match status" value="1"/>
</dbReference>
<dbReference type="InterPro" id="IPR035649">
    <property type="entry name" value="EFG_V"/>
</dbReference>
<accession>A0A1F4US74</accession>
<dbReference type="FunFam" id="3.40.50.300:FF:000029">
    <property type="entry name" value="Elongation factor G"/>
    <property type="match status" value="1"/>
</dbReference>
<keyword evidence="5 6" id="KW-0342">GTP-binding</keyword>
<reference evidence="9 10" key="1">
    <citation type="journal article" date="2016" name="Nat. Commun.">
        <title>Thousands of microbial genomes shed light on interconnected biogeochemical processes in an aquifer system.</title>
        <authorList>
            <person name="Anantharaman K."/>
            <person name="Brown C.T."/>
            <person name="Hug L.A."/>
            <person name="Sharon I."/>
            <person name="Castelle C.J."/>
            <person name="Probst A.J."/>
            <person name="Thomas B.C."/>
            <person name="Singh A."/>
            <person name="Wilkins M.J."/>
            <person name="Karaoz U."/>
            <person name="Brodie E.L."/>
            <person name="Williams K.H."/>
            <person name="Hubbard S.S."/>
            <person name="Banfield J.F."/>
        </authorList>
    </citation>
    <scope>NUCLEOTIDE SEQUENCE [LARGE SCALE GENOMIC DNA]</scope>
</reference>
<dbReference type="CDD" id="cd16262">
    <property type="entry name" value="EFG_III"/>
    <property type="match status" value="1"/>
</dbReference>
<dbReference type="InterPro" id="IPR027417">
    <property type="entry name" value="P-loop_NTPase"/>
</dbReference>
<dbReference type="PANTHER" id="PTHR43261:SF1">
    <property type="entry name" value="RIBOSOME-RELEASING FACTOR 2, MITOCHONDRIAL"/>
    <property type="match status" value="1"/>
</dbReference>
<dbReference type="CDD" id="cd01886">
    <property type="entry name" value="EF-G"/>
    <property type="match status" value="1"/>
</dbReference>
<dbReference type="Gene3D" id="2.40.30.10">
    <property type="entry name" value="Translation factors"/>
    <property type="match status" value="1"/>
</dbReference>
<dbReference type="InterPro" id="IPR009022">
    <property type="entry name" value="EFG_III"/>
</dbReference>
<dbReference type="FunFam" id="3.30.230.10:FF:000003">
    <property type="entry name" value="Elongation factor G"/>
    <property type="match status" value="1"/>
</dbReference>
<dbReference type="PROSITE" id="PS00301">
    <property type="entry name" value="G_TR_1"/>
    <property type="match status" value="1"/>
</dbReference>
<dbReference type="GO" id="GO:0003746">
    <property type="term" value="F:translation elongation factor activity"/>
    <property type="evidence" value="ECO:0007669"/>
    <property type="project" value="UniProtKB-UniRule"/>
</dbReference>
<dbReference type="CDD" id="cd04088">
    <property type="entry name" value="EFG_mtEFG_II"/>
    <property type="match status" value="1"/>
</dbReference>
<dbReference type="GO" id="GO:0005525">
    <property type="term" value="F:GTP binding"/>
    <property type="evidence" value="ECO:0007669"/>
    <property type="project" value="UniProtKB-UniRule"/>
</dbReference>
<dbReference type="GO" id="GO:0003924">
    <property type="term" value="F:GTPase activity"/>
    <property type="evidence" value="ECO:0007669"/>
    <property type="project" value="InterPro"/>
</dbReference>
<dbReference type="InterPro" id="IPR047872">
    <property type="entry name" value="EFG_IV"/>
</dbReference>
<dbReference type="InterPro" id="IPR031157">
    <property type="entry name" value="G_TR_CS"/>
</dbReference>
<comment type="caution">
    <text evidence="9">The sequence shown here is derived from an EMBL/GenBank/DDBJ whole genome shotgun (WGS) entry which is preliminary data.</text>
</comment>
<dbReference type="SUPFAM" id="SSF54211">
    <property type="entry name" value="Ribosomal protein S5 domain 2-like"/>
    <property type="match status" value="1"/>
</dbReference>
<evidence type="ECO:0000256" key="7">
    <source>
        <dbReference type="NCBIfam" id="TIGR00484"/>
    </source>
</evidence>
<dbReference type="Gene3D" id="3.30.70.870">
    <property type="entry name" value="Elongation Factor G (Translational Gtpase), domain 3"/>
    <property type="match status" value="1"/>
</dbReference>
<dbReference type="InterPro" id="IPR005517">
    <property type="entry name" value="Transl_elong_EFG/EF2_IV"/>
</dbReference>
<dbReference type="InterPro" id="IPR041095">
    <property type="entry name" value="EFG_II"/>
</dbReference>
<evidence type="ECO:0000259" key="8">
    <source>
        <dbReference type="PROSITE" id="PS51722"/>
    </source>
</evidence>
<dbReference type="GO" id="GO:0032790">
    <property type="term" value="P:ribosome disassembly"/>
    <property type="evidence" value="ECO:0007669"/>
    <property type="project" value="TreeGrafter"/>
</dbReference>
<proteinExistence type="inferred from homology"/>
<protein>
    <recommendedName>
        <fullName evidence="6 7">Elongation factor G</fullName>
        <shortName evidence="6">EF-G</shortName>
    </recommendedName>
</protein>
<keyword evidence="2 6" id="KW-0547">Nucleotide-binding</keyword>
<dbReference type="SUPFAM" id="SSF50447">
    <property type="entry name" value="Translation proteins"/>
    <property type="match status" value="1"/>
</dbReference>
<comment type="caution">
    <text evidence="6">Lacks conserved residue(s) required for the propagation of feature annotation.</text>
</comment>
<dbReference type="HAMAP" id="MF_00054_B">
    <property type="entry name" value="EF_G_EF_2_B"/>
    <property type="match status" value="1"/>
</dbReference>
<dbReference type="InterPro" id="IPR000640">
    <property type="entry name" value="EFG_V-like"/>
</dbReference>
<dbReference type="NCBIfam" id="NF009381">
    <property type="entry name" value="PRK12740.1-5"/>
    <property type="match status" value="1"/>
</dbReference>
<dbReference type="InterPro" id="IPR020568">
    <property type="entry name" value="Ribosomal_Su5_D2-typ_SF"/>
</dbReference>
<dbReference type="InterPro" id="IPR053905">
    <property type="entry name" value="EF-G-like_DII"/>
</dbReference>
<dbReference type="CDD" id="cd01434">
    <property type="entry name" value="EFG_mtEFG1_IV"/>
    <property type="match status" value="1"/>
</dbReference>
<evidence type="ECO:0000256" key="1">
    <source>
        <dbReference type="ARBA" id="ARBA00005870"/>
    </source>
</evidence>
<dbReference type="GO" id="GO:0005737">
    <property type="term" value="C:cytoplasm"/>
    <property type="evidence" value="ECO:0007669"/>
    <property type="project" value="UniProtKB-SubCell"/>
</dbReference>
<dbReference type="InterPro" id="IPR009000">
    <property type="entry name" value="Transl_B-barrel_sf"/>
</dbReference>
<keyword evidence="3 6" id="KW-0251">Elongation factor</keyword>
<dbReference type="InterPro" id="IPR005225">
    <property type="entry name" value="Small_GTP-bd"/>
</dbReference>
<dbReference type="CDD" id="cd03713">
    <property type="entry name" value="EFG_mtEFG_C"/>
    <property type="match status" value="1"/>
</dbReference>
<dbReference type="PRINTS" id="PR00315">
    <property type="entry name" value="ELONGATNFCT"/>
</dbReference>
<dbReference type="InterPro" id="IPR014721">
    <property type="entry name" value="Ribsml_uS5_D2-typ_fold_subgr"/>
</dbReference>
<sequence length="698" mass="77033">MSDVHVADKAQKYPINKIRNIGIIAHIDAGKTTTTEAILYLTGLKHKIGVVHGSADTTTDWMIQEKERGVTIVSAAITSFWKDFRINLIDTPGHVDFTAEVERSLRVLDGAVVVLDGKMGVEAQTETVWRQANKYKVPRIFAINKINQIGGSFDKTLASIKNRLTPNAFPIILPIGFEKEINGWVDLVEQKGYKYNDYSDKDVTETEIPESMKDQIEKYRTELIEKAVESDEKLMEKYLAGTELTVSEIKSAIRKSVIDFDTHFYPVVAGDFRGIAVKLILDAVTDYLPSPIEVVPAEGINLKTNETVICKPDVNSDFAALAFKVVTDPYVGRLVYFRVYSGSIEAGSYIYNSTKDNRERAGRIVLMHANDREEVKIVRAGEIAAVVGLKETGTGDTLCDEDKPILLEKITFQEAVISMAIEPKTKSDQEKMGLALKKLSDEDPTFHISNDPDSGQTLISGVGEFQLEIKVDLLKRDHGVDVTVGAPQVAFRETIKSEVKIEGKYIKQSGGRGQYGHVFLRLKPLERGQGFVFLNEVVGGSIPREYIPAVEKGVKDALTKGVQWGYPLVDIEVALYDGSYHDVDSSELAFHIAASTALQEGAKKAGMNLLEPIMTIEVVTPDEFMGDVIGDLSSKRAIVEGTSQISGAQVIRAQVPLSEMFGYITNLRGMSQGRASFSMEPSHYDVVPTNIAEKLKLA</sequence>
<dbReference type="PROSITE" id="PS51722">
    <property type="entry name" value="G_TR_2"/>
    <property type="match status" value="1"/>
</dbReference>
<dbReference type="Pfam" id="PF00679">
    <property type="entry name" value="EFG_C"/>
    <property type="match status" value="1"/>
</dbReference>
<dbReference type="Gene3D" id="3.30.70.240">
    <property type="match status" value="1"/>
</dbReference>
<dbReference type="SMART" id="SM00889">
    <property type="entry name" value="EFG_IV"/>
    <property type="match status" value="1"/>
</dbReference>
<dbReference type="PANTHER" id="PTHR43261">
    <property type="entry name" value="TRANSLATION ELONGATION FACTOR G-RELATED"/>
    <property type="match status" value="1"/>
</dbReference>
<dbReference type="SUPFAM" id="SSF52540">
    <property type="entry name" value="P-loop containing nucleoside triphosphate hydrolases"/>
    <property type="match status" value="1"/>
</dbReference>
<evidence type="ECO:0000313" key="10">
    <source>
        <dbReference type="Proteomes" id="UP000176444"/>
    </source>
</evidence>
<dbReference type="InterPro" id="IPR004540">
    <property type="entry name" value="Transl_elong_EFG/EF2"/>
</dbReference>
<evidence type="ECO:0000256" key="4">
    <source>
        <dbReference type="ARBA" id="ARBA00022917"/>
    </source>
</evidence>
<name>A0A1F4US74_UNCKA</name>
<keyword evidence="6" id="KW-0963">Cytoplasm</keyword>